<sequence length="1208" mass="133930">MVSHEWEEHKSTIVYLFCIEKRRLDKISIHMKERYNFDKKKSQYEYQLKKWGVKKNVPKEVWQYIDHQIQKRGARKTEVRLFDRPTPISEIARDLKRHRKFPTALEFGKSIASPKTPDGGIVRVASPVILHSRSVWPKTLPWFQFREKVTLTVRQPSVLIESVLKAEGFSDALVWTSATQLPTSEIAATNPLSPYASISRLANSVPELHEGEHREAQELLYKGDAQTITTELLKAVLFRLSNNLDGQLRDQDDQREHDQFILHLIEEVSKSDLDLLLGLLSTDFPTTNAIKEAIYGCAIRERRHTVVSQLLEAGVNPDLQVFSLDCQALCVELARGQFRICTANQTLQEWMASGLQIAAATCDIELGRRLLSAGASADADVSSLALLLRPERRLEDTWEFAHLLLDNGAKANFPPSDSSPSPLAIAIARKQNVLAELLIKNGANPNSETPENSWEYHCCGMHFSHNWFRSLANRMWAGEMTLLQVAIMADNTEVANKLLLPVLAQDIALPSRYHKDVLLTACLAGDLSTAAKVLNPQVNLNSGWRYGLTPLVAAAWNPDIRIASMLLQSGAHINPVPGSFRTPSALHVAAFHGNVELVGLLIDQGANCNLPYRLFQENRLKRPSSTSTPLQLALESGNRTTVSLILPHANLLGGELGQAIKLADEGLISDIITKGASIVSADVLEAAAEEEDLSTIVQYFRCGGKYTSPALFAAVENAALSGNHSIVQLLVNHRPEGVIDRYEASALVLSILESKWLLPDLLLGGPFLPGPQMSAYQAFTRGRFCSTLEYKPDDSDPGVSPFLAALASKNISVLEKMLHHGYYPQESDLVRLQIWYELKNAALEMILSVSRSLLSIPTLDLGCRQGLFSVAVENGDMQLVQQCRGFVESVDFYFTDALDGETPLQAAAKMGHLPLFQFLVDAGAAVNAPAGLCYGATALQRAVINGNFDMVMFLLDRDANIDALPAELGGRTALEAAAEHGRLDMIQLFLERHADIHGAMRICYVRSVALARKNGHYALAEHLIKQRSWTEEEESLLLYGTQGLLDDETHVVYDQAEGDWNFRKVRDVRLSDGTHQVVYDDEDASDSEDANDSEGEGEGEGEGEWEQGSEPESSILRGMDELPGHLRNQVDCAEVMIGDYIDSSLWYEEAEERVEVPPPISTAERVIVEVDEDADLVGTHEQGTPGSLMMMPEFETWPRLPEFSGFPD</sequence>
<dbReference type="PANTHER" id="PTHR24198">
    <property type="entry name" value="ANKYRIN REPEAT AND PROTEIN KINASE DOMAIN-CONTAINING PROTEIN"/>
    <property type="match status" value="1"/>
</dbReference>
<accession>A0AAI8YH24</accession>
<evidence type="ECO:0000256" key="1">
    <source>
        <dbReference type="ARBA" id="ARBA00022737"/>
    </source>
</evidence>
<feature type="domain" description="Clr5" evidence="5">
    <location>
        <begin position="4"/>
        <end position="55"/>
    </location>
</feature>
<evidence type="ECO:0000259" key="5">
    <source>
        <dbReference type="Pfam" id="PF14420"/>
    </source>
</evidence>
<dbReference type="Pfam" id="PF13637">
    <property type="entry name" value="Ank_4"/>
    <property type="match status" value="1"/>
</dbReference>
<keyword evidence="2 3" id="KW-0040">ANK repeat</keyword>
<dbReference type="PANTHER" id="PTHR24198:SF165">
    <property type="entry name" value="ANKYRIN REPEAT-CONTAINING PROTEIN-RELATED"/>
    <property type="match status" value="1"/>
</dbReference>
<comment type="caution">
    <text evidence="6">The sequence shown here is derived from an EMBL/GenBank/DDBJ whole genome shotgun (WGS) entry which is preliminary data.</text>
</comment>
<reference evidence="6" key="1">
    <citation type="submission" date="2023-10" db="EMBL/GenBank/DDBJ databases">
        <authorList>
            <person name="Hackl T."/>
        </authorList>
    </citation>
    <scope>NUCLEOTIDE SEQUENCE</scope>
</reference>
<feature type="compositionally biased region" description="Acidic residues" evidence="4">
    <location>
        <begin position="1079"/>
        <end position="1109"/>
    </location>
</feature>
<dbReference type="InterPro" id="IPR036770">
    <property type="entry name" value="Ankyrin_rpt-contain_sf"/>
</dbReference>
<dbReference type="AlphaFoldDB" id="A0AAI8YH24"/>
<feature type="repeat" description="ANK" evidence="3">
    <location>
        <begin position="546"/>
        <end position="578"/>
    </location>
</feature>
<keyword evidence="1" id="KW-0677">Repeat</keyword>
<evidence type="ECO:0000256" key="4">
    <source>
        <dbReference type="SAM" id="MobiDB-lite"/>
    </source>
</evidence>
<name>A0AAI8YH24_9PEZI</name>
<evidence type="ECO:0000313" key="6">
    <source>
        <dbReference type="EMBL" id="CAJ2504471.1"/>
    </source>
</evidence>
<feature type="repeat" description="ANK" evidence="3">
    <location>
        <begin position="899"/>
        <end position="931"/>
    </location>
</feature>
<evidence type="ECO:0000313" key="7">
    <source>
        <dbReference type="Proteomes" id="UP001295740"/>
    </source>
</evidence>
<dbReference type="PROSITE" id="PS50088">
    <property type="entry name" value="ANK_REPEAT"/>
    <property type="match status" value="5"/>
</dbReference>
<feature type="repeat" description="ANK" evidence="3">
    <location>
        <begin position="934"/>
        <end position="966"/>
    </location>
</feature>
<keyword evidence="7" id="KW-1185">Reference proteome</keyword>
<organism evidence="6 7">
    <name type="scientific">Anthostomella pinea</name>
    <dbReference type="NCBI Taxonomy" id="933095"/>
    <lineage>
        <taxon>Eukaryota</taxon>
        <taxon>Fungi</taxon>
        <taxon>Dikarya</taxon>
        <taxon>Ascomycota</taxon>
        <taxon>Pezizomycotina</taxon>
        <taxon>Sordariomycetes</taxon>
        <taxon>Xylariomycetidae</taxon>
        <taxon>Xylariales</taxon>
        <taxon>Xylariaceae</taxon>
        <taxon>Anthostomella</taxon>
    </lineage>
</organism>
<protein>
    <submittedName>
        <fullName evidence="6">Uu.00g118650.m01.CDS01</fullName>
    </submittedName>
</protein>
<feature type="repeat" description="ANK" evidence="3">
    <location>
        <begin position="969"/>
        <end position="1001"/>
    </location>
</feature>
<dbReference type="EMBL" id="CAUWAG010000006">
    <property type="protein sequence ID" value="CAJ2504471.1"/>
    <property type="molecule type" value="Genomic_DNA"/>
</dbReference>
<dbReference type="SMART" id="SM00248">
    <property type="entry name" value="ANK"/>
    <property type="match status" value="12"/>
</dbReference>
<dbReference type="Pfam" id="PF13606">
    <property type="entry name" value="Ank_3"/>
    <property type="match status" value="1"/>
</dbReference>
<dbReference type="Pfam" id="PF14420">
    <property type="entry name" value="Clr5"/>
    <property type="match status" value="1"/>
</dbReference>
<dbReference type="Pfam" id="PF12796">
    <property type="entry name" value="Ank_2"/>
    <property type="match status" value="1"/>
</dbReference>
<dbReference type="PROSITE" id="PS50297">
    <property type="entry name" value="ANK_REP_REGION"/>
    <property type="match status" value="5"/>
</dbReference>
<dbReference type="Proteomes" id="UP001295740">
    <property type="component" value="Unassembled WGS sequence"/>
</dbReference>
<dbReference type="GO" id="GO:0005737">
    <property type="term" value="C:cytoplasm"/>
    <property type="evidence" value="ECO:0007669"/>
    <property type="project" value="TreeGrafter"/>
</dbReference>
<feature type="repeat" description="ANK" evidence="3">
    <location>
        <begin position="581"/>
        <end position="613"/>
    </location>
</feature>
<dbReference type="InterPro" id="IPR002110">
    <property type="entry name" value="Ankyrin_rpt"/>
</dbReference>
<evidence type="ECO:0000256" key="2">
    <source>
        <dbReference type="ARBA" id="ARBA00023043"/>
    </source>
</evidence>
<evidence type="ECO:0000256" key="3">
    <source>
        <dbReference type="PROSITE-ProRule" id="PRU00023"/>
    </source>
</evidence>
<gene>
    <name evidence="6" type="ORF">KHLLAP_LOCUS4939</name>
</gene>
<dbReference type="Gene3D" id="1.25.40.20">
    <property type="entry name" value="Ankyrin repeat-containing domain"/>
    <property type="match status" value="3"/>
</dbReference>
<proteinExistence type="predicted"/>
<dbReference type="SUPFAM" id="SSF48403">
    <property type="entry name" value="Ankyrin repeat"/>
    <property type="match status" value="2"/>
</dbReference>
<feature type="region of interest" description="Disordered" evidence="4">
    <location>
        <begin position="1075"/>
        <end position="1117"/>
    </location>
</feature>
<dbReference type="InterPro" id="IPR025676">
    <property type="entry name" value="Clr5_dom"/>
</dbReference>